<reference evidence="2" key="2">
    <citation type="submission" date="2021-02" db="UniProtKB">
        <authorList>
            <consortium name="EnsemblMetazoa"/>
        </authorList>
    </citation>
    <scope>IDENTIFICATION</scope>
    <source>
        <strain evidence="2">JHB</strain>
    </source>
</reference>
<dbReference type="EnsemblMetazoa" id="CPIJ002220-RA">
    <property type="protein sequence ID" value="CPIJ002220-PA"/>
    <property type="gene ID" value="CPIJ002220"/>
</dbReference>
<evidence type="ECO:0000313" key="2">
    <source>
        <dbReference type="EnsemblMetazoa" id="CPIJ002220-PA"/>
    </source>
</evidence>
<gene>
    <name evidence="2" type="primary">6033444</name>
    <name evidence="1" type="ORF">CpipJ_CPIJ002220</name>
</gene>
<name>B0W5H4_CULQU</name>
<dbReference type="Proteomes" id="UP000002320">
    <property type="component" value="Unassembled WGS sequence"/>
</dbReference>
<dbReference type="VEuPathDB" id="VectorBase:CQUJHB010905"/>
<proteinExistence type="predicted"/>
<evidence type="ECO:0000313" key="3">
    <source>
        <dbReference type="Proteomes" id="UP000002320"/>
    </source>
</evidence>
<dbReference type="GO" id="GO:0006508">
    <property type="term" value="P:proteolysis"/>
    <property type="evidence" value="ECO:0007669"/>
    <property type="project" value="UniProtKB-KW"/>
</dbReference>
<accession>B0W5H4</accession>
<evidence type="ECO:0000313" key="1">
    <source>
        <dbReference type="EMBL" id="EDS35221.1"/>
    </source>
</evidence>
<dbReference type="STRING" id="7176.B0W5H4"/>
<dbReference type="HOGENOM" id="CLU_141826_0_0_1"/>
<keyword evidence="3" id="KW-1185">Reference proteome</keyword>
<protein>
    <submittedName>
        <fullName evidence="1 2">Sentrin/sumo-specific protease senp7</fullName>
    </submittedName>
</protein>
<dbReference type="AlphaFoldDB" id="B0W5H4"/>
<keyword evidence="1" id="KW-0378">Hydrolase</keyword>
<dbReference type="VEuPathDB" id="VectorBase:CPIJ002220"/>
<dbReference type="OrthoDB" id="442460at2759"/>
<sequence length="144" mass="15788">MATMLHEVVKAVVHFSTALNGIFLYTLPSCCFYIRESLEMGLPDDPWNTVLPEGRCQPEDHARDRVTEESKSILKSIFSTERIAVISANELLVRLCGTGTVGSKGTVNSSNNTTTNASTGDVTEIRKTLIYPHGKGDAWRSISI</sequence>
<reference evidence="1" key="1">
    <citation type="submission" date="2007-03" db="EMBL/GenBank/DDBJ databases">
        <title>Annotation of Culex pipiens quinquefasciatus.</title>
        <authorList>
            <consortium name="The Broad Institute Genome Sequencing Platform"/>
            <person name="Atkinson P.W."/>
            <person name="Hemingway J."/>
            <person name="Christensen B.M."/>
            <person name="Higgs S."/>
            <person name="Kodira C."/>
            <person name="Hannick L."/>
            <person name="Megy K."/>
            <person name="O'Leary S."/>
            <person name="Pearson M."/>
            <person name="Haas B.J."/>
            <person name="Mauceli E."/>
            <person name="Wortman J.R."/>
            <person name="Lee N.H."/>
            <person name="Guigo R."/>
            <person name="Stanke M."/>
            <person name="Alvarado L."/>
            <person name="Amedeo P."/>
            <person name="Antoine C.H."/>
            <person name="Arensburger P."/>
            <person name="Bidwell S.L."/>
            <person name="Crawford M."/>
            <person name="Camaro F."/>
            <person name="Devon K."/>
            <person name="Engels R."/>
            <person name="Hammond M."/>
            <person name="Howarth C."/>
            <person name="Koehrsen M."/>
            <person name="Lawson D."/>
            <person name="Montgomery P."/>
            <person name="Nene V."/>
            <person name="Nusbaum C."/>
            <person name="Puiu D."/>
            <person name="Romero-Severson J."/>
            <person name="Severson D.W."/>
            <person name="Shumway M."/>
            <person name="Sisk P."/>
            <person name="Stolte C."/>
            <person name="Zeng Q."/>
            <person name="Eisenstadt E."/>
            <person name="Fraser-Liggett C."/>
            <person name="Strausberg R."/>
            <person name="Galagan J."/>
            <person name="Birren B."/>
            <person name="Collins F.H."/>
        </authorList>
    </citation>
    <scope>NUCLEOTIDE SEQUENCE [LARGE SCALE GENOMIC DNA]</scope>
    <source>
        <strain evidence="1">JHB</strain>
    </source>
</reference>
<dbReference type="GO" id="GO:0008233">
    <property type="term" value="F:peptidase activity"/>
    <property type="evidence" value="ECO:0007669"/>
    <property type="project" value="UniProtKB-KW"/>
</dbReference>
<dbReference type="EMBL" id="DS231842">
    <property type="protein sequence ID" value="EDS35221.1"/>
    <property type="molecule type" value="Genomic_DNA"/>
</dbReference>
<organism>
    <name type="scientific">Culex quinquefasciatus</name>
    <name type="common">Southern house mosquito</name>
    <name type="synonym">Culex pungens</name>
    <dbReference type="NCBI Taxonomy" id="7176"/>
    <lineage>
        <taxon>Eukaryota</taxon>
        <taxon>Metazoa</taxon>
        <taxon>Ecdysozoa</taxon>
        <taxon>Arthropoda</taxon>
        <taxon>Hexapoda</taxon>
        <taxon>Insecta</taxon>
        <taxon>Pterygota</taxon>
        <taxon>Neoptera</taxon>
        <taxon>Endopterygota</taxon>
        <taxon>Diptera</taxon>
        <taxon>Nematocera</taxon>
        <taxon>Culicoidea</taxon>
        <taxon>Culicidae</taxon>
        <taxon>Culicinae</taxon>
        <taxon>Culicini</taxon>
        <taxon>Culex</taxon>
        <taxon>Culex</taxon>
    </lineage>
</organism>
<dbReference type="InParanoid" id="B0W5H4"/>
<dbReference type="KEGG" id="cqu:CpipJ_CPIJ002220"/>
<keyword evidence="1" id="KW-0645">Protease</keyword>